<evidence type="ECO:0000313" key="6">
    <source>
        <dbReference type="EMBL" id="KAL2098879.1"/>
    </source>
</evidence>
<dbReference type="PANTHER" id="PTHR14002:SF50">
    <property type="entry name" value="ALPHA-TECTORIN-LIKE-RELATED"/>
    <property type="match status" value="1"/>
</dbReference>
<dbReference type="PANTHER" id="PTHR14002">
    <property type="entry name" value="ENDOGLIN/TGF-BETA RECEPTOR TYPE III"/>
    <property type="match status" value="1"/>
</dbReference>
<comment type="caution">
    <text evidence="6">The sequence shown here is derived from an EMBL/GenBank/DDBJ whole genome shotgun (WGS) entry which is preliminary data.</text>
</comment>
<feature type="transmembrane region" description="Helical" evidence="3">
    <location>
        <begin position="344"/>
        <end position="364"/>
    </location>
</feature>
<dbReference type="Gene3D" id="2.60.40.4100">
    <property type="entry name" value="Zona pellucida, ZP-C domain"/>
    <property type="match status" value="1"/>
</dbReference>
<keyword evidence="3" id="KW-0812">Transmembrane</keyword>
<keyword evidence="1 4" id="KW-0732">Signal</keyword>
<evidence type="ECO:0000313" key="7">
    <source>
        <dbReference type="Proteomes" id="UP001591681"/>
    </source>
</evidence>
<protein>
    <recommendedName>
        <fullName evidence="5">ZP domain-containing protein</fullName>
    </recommendedName>
</protein>
<organism evidence="6 7">
    <name type="scientific">Coilia grayii</name>
    <name type="common">Gray's grenadier anchovy</name>
    <dbReference type="NCBI Taxonomy" id="363190"/>
    <lineage>
        <taxon>Eukaryota</taxon>
        <taxon>Metazoa</taxon>
        <taxon>Chordata</taxon>
        <taxon>Craniata</taxon>
        <taxon>Vertebrata</taxon>
        <taxon>Euteleostomi</taxon>
        <taxon>Actinopterygii</taxon>
        <taxon>Neopterygii</taxon>
        <taxon>Teleostei</taxon>
        <taxon>Clupei</taxon>
        <taxon>Clupeiformes</taxon>
        <taxon>Clupeoidei</taxon>
        <taxon>Engraulidae</taxon>
        <taxon>Coilinae</taxon>
        <taxon>Coilia</taxon>
    </lineage>
</organism>
<dbReference type="Pfam" id="PF23344">
    <property type="entry name" value="ZP-N"/>
    <property type="match status" value="1"/>
</dbReference>
<gene>
    <name evidence="6" type="ORF">ACEWY4_005359</name>
</gene>
<feature type="domain" description="ZP" evidence="5">
    <location>
        <begin position="50"/>
        <end position="304"/>
    </location>
</feature>
<dbReference type="Gene3D" id="2.60.40.3210">
    <property type="entry name" value="Zona pellucida, ZP-N domain"/>
    <property type="match status" value="1"/>
</dbReference>
<dbReference type="InterPro" id="IPR055355">
    <property type="entry name" value="ZP-C"/>
</dbReference>
<evidence type="ECO:0000256" key="4">
    <source>
        <dbReference type="SAM" id="SignalP"/>
    </source>
</evidence>
<evidence type="ECO:0000259" key="5">
    <source>
        <dbReference type="PROSITE" id="PS51034"/>
    </source>
</evidence>
<dbReference type="Proteomes" id="UP001591681">
    <property type="component" value="Unassembled WGS sequence"/>
</dbReference>
<feature type="signal peptide" evidence="4">
    <location>
        <begin position="1"/>
        <end position="21"/>
    </location>
</feature>
<name>A0ABD1KI33_9TELE</name>
<dbReference type="EMBL" id="JBHFQA010000005">
    <property type="protein sequence ID" value="KAL2098879.1"/>
    <property type="molecule type" value="Genomic_DNA"/>
</dbReference>
<evidence type="ECO:0000256" key="3">
    <source>
        <dbReference type="SAM" id="Phobius"/>
    </source>
</evidence>
<keyword evidence="3" id="KW-1133">Transmembrane helix</keyword>
<dbReference type="InterPro" id="IPR055356">
    <property type="entry name" value="ZP-N"/>
</dbReference>
<keyword evidence="7" id="KW-1185">Reference proteome</keyword>
<keyword evidence="2" id="KW-1015">Disulfide bond</keyword>
<dbReference type="Pfam" id="PF00100">
    <property type="entry name" value="Zona_pellucida"/>
    <property type="match status" value="1"/>
</dbReference>
<dbReference type="PROSITE" id="PS51034">
    <property type="entry name" value="ZP_2"/>
    <property type="match status" value="1"/>
</dbReference>
<accession>A0ABD1KI33</accession>
<reference evidence="6 7" key="1">
    <citation type="submission" date="2024-09" db="EMBL/GenBank/DDBJ databases">
        <title>A chromosome-level genome assembly of Gray's grenadier anchovy, Coilia grayii.</title>
        <authorList>
            <person name="Fu Z."/>
        </authorList>
    </citation>
    <scope>NUCLEOTIDE SEQUENCE [LARGE SCALE GENOMIC DNA]</scope>
    <source>
        <strain evidence="6">G4</strain>
        <tissue evidence="6">Muscle</tissue>
    </source>
</reference>
<dbReference type="InterPro" id="IPR042235">
    <property type="entry name" value="ZP-C_dom"/>
</dbReference>
<dbReference type="SMART" id="SM00241">
    <property type="entry name" value="ZP"/>
    <property type="match status" value="1"/>
</dbReference>
<feature type="chain" id="PRO_5044830993" description="ZP domain-containing protein" evidence="4">
    <location>
        <begin position="22"/>
        <end position="391"/>
    </location>
</feature>
<evidence type="ECO:0000256" key="2">
    <source>
        <dbReference type="ARBA" id="ARBA00023157"/>
    </source>
</evidence>
<dbReference type="AlphaFoldDB" id="A0ABD1KI33"/>
<sequence length="391" mass="43419">MTPVTLALAGCLLALRISGLAVQLENEVEGESSANCLSPCVCVDLNETVICTNDQIKVIIPGAFFLNKVPPVYVWDLHLNDPECRGVQIGDNYVFSIETNLTDCGTHTVSDDTNIMFINTIHNNNSDIITRSYVNITFGCRYPVNYMVQQPNGENMIKVDVRTITLNTEDGNFSVTMQLYKDRGFQDKWAVVPSLGLDDDIYVKVFMIPAHLTLRLERCWATPTSDPHSNIQYSFIQESCPVPGSEATLEVLRNGQGPEAMFRIQMFKFVGSSYTDVFLHCNVQICPSSEGVCQPNCSGEEASSRTRRDVTMSHTVSYGPIRRLLDNSDINAENSKTGITVESVVLGSLLVVLLLITGAFVRLWHRSRRSYPPNDAQLTLSNIHHLSEVAS</sequence>
<proteinExistence type="predicted"/>
<keyword evidence="3" id="KW-0472">Membrane</keyword>
<evidence type="ECO:0000256" key="1">
    <source>
        <dbReference type="ARBA" id="ARBA00022729"/>
    </source>
</evidence>
<dbReference type="InterPro" id="IPR001507">
    <property type="entry name" value="ZP_dom"/>
</dbReference>